<dbReference type="PROSITE" id="PS00018">
    <property type="entry name" value="EF_HAND_1"/>
    <property type="match status" value="1"/>
</dbReference>
<gene>
    <name evidence="1" type="ORF">Pla111_34470</name>
</gene>
<sequence length="1296" mass="139106">MLRRRKAFSFERLESRHLLAVAPLASEGFESDLYLVGSSLNGAAPDVPGFTGAWVGPGGVTAVAGSLDYAGFGKAGANRVLLTGSTTLAREIAPDSSDPLANYAGTSGAISQSQSGLPLYVSVLMQVDGTSPPAATFSLYNGGVASTDRVFRFLSSTSNTNFQAIAGPSGTPMDLDPLNAGVNLFVVRIDFAPGSDTISVWHNPVAGQPETTPDAVITDYDLAFDRVAFSRFGGVGSAQFDELRFGDSWNAVTDQNALPLLPRAPISAEGFASQDYAGNAVAGTRSYVTAYDGVWAGDGTASTLAGSLGYPEFGQSGEKRVVLGGNTVLSRELLTTNNGPLANYAGTSGAISQSQSGLPLYVSVLMQVDGTSPPAATFSLYNGGVASTDRVFRFLSSTSNTNFQAIAGPSGTPMDLDPLNAGVNLFVVRIDFAPGSDTISVWHNPVAGQPETTPDAVITDYDLAFDRVAFSRFGGVGSAQFDELRFGDSWNAVTDQNALPLLPGPRGIVGVQEAPPSPLNSGLFPEGFFPFIDEFGQYRHLEWDEKIHRQADLAQAAVDEAFDIAANPSPGDLNAYGGWLAGPQLEATGFFRVEKVHGKWWFVDPDGRLFFSNGITGVSDADREGNPQVAVKTPVSGREDYFAELPLPGDPAEQFLQFETSTVTSGDYQGQRPLAMNFFGSNALAKYGPNWQADSRDIAHERLRSWGMNTIGAWSDEEVYLQGRTAYSMVLFPANPSLINGSSVFPDYFDPTYRTNVENRLLQEAGKSLNDPWNLGYFIHNELSWTRSSTSDIDVGLQTLASAATQPAKIAMRDQLIAKYTTVGDLNAEWLTAYASWNDFLTQRSISPDLTRAEADLLAFDALYADTYYSTTKQAMRAVAPNHLYMGSRLTGGARLSAAQASVLHADVVSINRYGTDISVLPAGLEGDVPLISGEFHYSANDTGLWSDGLRTAANQADRADRFEIYVQSALQSDRFVGVHWLQYWDFPTSGKLNSNNNNSNLGFVTIADTPYQEMVNSARALGANLYETRIGDFAFVTDGVLYVTGSEAADQIQVIAHNDAIEVVRNGVSRQVPLEQLQRVEVSGALAADAVTLSRLSPLPVTVRTDSPGDLVFLTGDYDGSGTVDDFDYELWKASYRGSDLRADGNKDGIIDAADYSVWRDNVGASWSRAPQASSPVSLATDLQLSDSADTTFSQLFYDTRDDPSLDTIRRAVPRAVVTLVVDNPTHALLLLEFASGATPQDASGDLSAEVFRFTTDDHADAQQTTEVFFPGSSEHVFLRMGRLVNIAETSSGIL</sequence>
<dbReference type="Gene3D" id="3.20.20.80">
    <property type="entry name" value="Glycosidases"/>
    <property type="match status" value="1"/>
</dbReference>
<dbReference type="RefSeq" id="WP_146575634.1">
    <property type="nucleotide sequence ID" value="NZ_SJPH01000014.1"/>
</dbReference>
<evidence type="ECO:0000313" key="1">
    <source>
        <dbReference type="EMBL" id="TWT40118.1"/>
    </source>
</evidence>
<reference evidence="1 2" key="1">
    <citation type="submission" date="2019-02" db="EMBL/GenBank/DDBJ databases">
        <title>Deep-cultivation of Planctomycetes and their phenomic and genomic characterization uncovers novel biology.</title>
        <authorList>
            <person name="Wiegand S."/>
            <person name="Jogler M."/>
            <person name="Boedeker C."/>
            <person name="Pinto D."/>
            <person name="Vollmers J."/>
            <person name="Rivas-Marin E."/>
            <person name="Kohn T."/>
            <person name="Peeters S.H."/>
            <person name="Heuer A."/>
            <person name="Rast P."/>
            <person name="Oberbeckmann S."/>
            <person name="Bunk B."/>
            <person name="Jeske O."/>
            <person name="Meyerdierks A."/>
            <person name="Storesund J.E."/>
            <person name="Kallscheuer N."/>
            <person name="Luecker S."/>
            <person name="Lage O.M."/>
            <person name="Pohl T."/>
            <person name="Merkel B.J."/>
            <person name="Hornburger P."/>
            <person name="Mueller R.-W."/>
            <person name="Bruemmer F."/>
            <person name="Labrenz M."/>
            <person name="Spormann A.M."/>
            <person name="Op Den Camp H."/>
            <person name="Overmann J."/>
            <person name="Amann R."/>
            <person name="Jetten M.S.M."/>
            <person name="Mascher T."/>
            <person name="Medema M.H."/>
            <person name="Devos D.P."/>
            <person name="Kaster A.-K."/>
            <person name="Ovreas L."/>
            <person name="Rohde M."/>
            <person name="Galperin M.Y."/>
            <person name="Jogler C."/>
        </authorList>
    </citation>
    <scope>NUCLEOTIDE SEQUENCE [LARGE SCALE GENOMIC DNA]</scope>
    <source>
        <strain evidence="1 2">Pla111</strain>
    </source>
</reference>
<dbReference type="EMBL" id="SJPH01000014">
    <property type="protein sequence ID" value="TWT40118.1"/>
    <property type="molecule type" value="Genomic_DNA"/>
</dbReference>
<comment type="caution">
    <text evidence="1">The sequence shown here is derived from an EMBL/GenBank/DDBJ whole genome shotgun (WGS) entry which is preliminary data.</text>
</comment>
<evidence type="ECO:0000313" key="2">
    <source>
        <dbReference type="Proteomes" id="UP000318995"/>
    </source>
</evidence>
<dbReference type="InterPro" id="IPR017853">
    <property type="entry name" value="GH"/>
</dbReference>
<dbReference type="OrthoDB" id="9760450at2"/>
<dbReference type="Proteomes" id="UP000318995">
    <property type="component" value="Unassembled WGS sequence"/>
</dbReference>
<keyword evidence="2" id="KW-1185">Reference proteome</keyword>
<accession>A0A5C5VNG1</accession>
<organism evidence="1 2">
    <name type="scientific">Botrimarina hoheduenensis</name>
    <dbReference type="NCBI Taxonomy" id="2528000"/>
    <lineage>
        <taxon>Bacteria</taxon>
        <taxon>Pseudomonadati</taxon>
        <taxon>Planctomycetota</taxon>
        <taxon>Planctomycetia</taxon>
        <taxon>Pirellulales</taxon>
        <taxon>Lacipirellulaceae</taxon>
        <taxon>Botrimarina</taxon>
    </lineage>
</organism>
<dbReference type="SUPFAM" id="SSF51445">
    <property type="entry name" value="(Trans)glycosidases"/>
    <property type="match status" value="1"/>
</dbReference>
<evidence type="ECO:0008006" key="3">
    <source>
        <dbReference type="Google" id="ProtNLM"/>
    </source>
</evidence>
<protein>
    <recommendedName>
        <fullName evidence="3">Beta-galactosidase</fullName>
    </recommendedName>
</protein>
<name>A0A5C5VNG1_9BACT</name>
<proteinExistence type="predicted"/>
<dbReference type="InterPro" id="IPR018247">
    <property type="entry name" value="EF_Hand_1_Ca_BS"/>
</dbReference>